<reference evidence="2 3" key="2">
    <citation type="submission" date="2018-11" db="EMBL/GenBank/DDBJ databases">
        <authorList>
            <consortium name="Pathogen Informatics"/>
        </authorList>
    </citation>
    <scope>NUCLEOTIDE SEQUENCE [LARGE SCALE GENOMIC DNA]</scope>
</reference>
<organism evidence="4">
    <name type="scientific">Gongylonema pulchrum</name>
    <dbReference type="NCBI Taxonomy" id="637853"/>
    <lineage>
        <taxon>Eukaryota</taxon>
        <taxon>Metazoa</taxon>
        <taxon>Ecdysozoa</taxon>
        <taxon>Nematoda</taxon>
        <taxon>Chromadorea</taxon>
        <taxon>Rhabditida</taxon>
        <taxon>Spirurina</taxon>
        <taxon>Spiruromorpha</taxon>
        <taxon>Spiruroidea</taxon>
        <taxon>Gongylonematidae</taxon>
        <taxon>Gongylonema</taxon>
    </lineage>
</organism>
<dbReference type="AlphaFoldDB" id="A0A183D7E4"/>
<protein>
    <submittedName>
        <fullName evidence="2 4">Uncharacterized protein</fullName>
    </submittedName>
</protein>
<gene>
    <name evidence="2" type="ORF">GPUH_LOCUS4636</name>
</gene>
<dbReference type="Proteomes" id="UP000271098">
    <property type="component" value="Unassembled WGS sequence"/>
</dbReference>
<keyword evidence="3" id="KW-1185">Reference proteome</keyword>
<feature type="region of interest" description="Disordered" evidence="1">
    <location>
        <begin position="25"/>
        <end position="60"/>
    </location>
</feature>
<evidence type="ECO:0000313" key="2">
    <source>
        <dbReference type="EMBL" id="VDK46379.1"/>
    </source>
</evidence>
<sequence>MWKSKWQEKLERNSGKLIRKELKQLHQKVNQKRSMEASGIKKQVQRRSRSTGEWSRTKVR</sequence>
<proteinExistence type="predicted"/>
<dbReference type="WBParaSite" id="GPUH_0000464201-mRNA-1">
    <property type="protein sequence ID" value="GPUH_0000464201-mRNA-1"/>
    <property type="gene ID" value="GPUH_0000464201"/>
</dbReference>
<reference evidence="4" key="1">
    <citation type="submission" date="2016-06" db="UniProtKB">
        <authorList>
            <consortium name="WormBaseParasite"/>
        </authorList>
    </citation>
    <scope>IDENTIFICATION</scope>
</reference>
<dbReference type="EMBL" id="UYRT01008996">
    <property type="protein sequence ID" value="VDK46379.1"/>
    <property type="molecule type" value="Genomic_DNA"/>
</dbReference>
<evidence type="ECO:0000313" key="3">
    <source>
        <dbReference type="Proteomes" id="UP000271098"/>
    </source>
</evidence>
<evidence type="ECO:0000313" key="4">
    <source>
        <dbReference type="WBParaSite" id="GPUH_0000464201-mRNA-1"/>
    </source>
</evidence>
<accession>A0A183D7E4</accession>
<evidence type="ECO:0000256" key="1">
    <source>
        <dbReference type="SAM" id="MobiDB-lite"/>
    </source>
</evidence>
<name>A0A183D7E4_9BILA</name>